<keyword evidence="3" id="KW-1185">Reference proteome</keyword>
<dbReference type="Gene3D" id="3.30.70.270">
    <property type="match status" value="2"/>
</dbReference>
<organism evidence="2 3">
    <name type="scientific">Biomphalaria pfeifferi</name>
    <name type="common">Bloodfluke planorb</name>
    <name type="synonym">Freshwater snail</name>
    <dbReference type="NCBI Taxonomy" id="112525"/>
    <lineage>
        <taxon>Eukaryota</taxon>
        <taxon>Metazoa</taxon>
        <taxon>Spiralia</taxon>
        <taxon>Lophotrochozoa</taxon>
        <taxon>Mollusca</taxon>
        <taxon>Gastropoda</taxon>
        <taxon>Heterobranchia</taxon>
        <taxon>Euthyneura</taxon>
        <taxon>Panpulmonata</taxon>
        <taxon>Hygrophila</taxon>
        <taxon>Lymnaeoidea</taxon>
        <taxon>Planorbidae</taxon>
        <taxon>Biomphalaria</taxon>
    </lineage>
</organism>
<evidence type="ECO:0000259" key="1">
    <source>
        <dbReference type="PROSITE" id="PS50878"/>
    </source>
</evidence>
<dbReference type="CDD" id="cd01647">
    <property type="entry name" value="RT_LTR"/>
    <property type="match status" value="1"/>
</dbReference>
<accession>A0AAD8F485</accession>
<dbReference type="InterPro" id="IPR043502">
    <property type="entry name" value="DNA/RNA_pol_sf"/>
</dbReference>
<dbReference type="SUPFAM" id="SSF56672">
    <property type="entry name" value="DNA/RNA polymerases"/>
    <property type="match status" value="1"/>
</dbReference>
<reference evidence="2" key="1">
    <citation type="journal article" date="2023" name="PLoS Negl. Trop. Dis.">
        <title>A genome sequence for Biomphalaria pfeifferi, the major vector snail for the human-infecting parasite Schistosoma mansoni.</title>
        <authorList>
            <person name="Bu L."/>
            <person name="Lu L."/>
            <person name="Laidemitt M.R."/>
            <person name="Zhang S.M."/>
            <person name="Mutuku M."/>
            <person name="Mkoji G."/>
            <person name="Steinauer M."/>
            <person name="Loker E.S."/>
        </authorList>
    </citation>
    <scope>NUCLEOTIDE SEQUENCE</scope>
    <source>
        <strain evidence="2">KasaAsao</strain>
    </source>
</reference>
<dbReference type="PROSITE" id="PS50878">
    <property type="entry name" value="RT_POL"/>
    <property type="match status" value="1"/>
</dbReference>
<name>A0AAD8F485_BIOPF</name>
<feature type="domain" description="Reverse transcriptase" evidence="1">
    <location>
        <begin position="1"/>
        <end position="80"/>
    </location>
</feature>
<dbReference type="PANTHER" id="PTHR33064:SF29">
    <property type="entry name" value="PEPTIDASE A2 DOMAIN-CONTAINING PROTEIN-RELATED"/>
    <property type="match status" value="1"/>
</dbReference>
<comment type="caution">
    <text evidence="2">The sequence shown here is derived from an EMBL/GenBank/DDBJ whole genome shotgun (WGS) entry which is preliminary data.</text>
</comment>
<reference evidence="2" key="2">
    <citation type="submission" date="2023-04" db="EMBL/GenBank/DDBJ databases">
        <authorList>
            <person name="Bu L."/>
            <person name="Lu L."/>
            <person name="Laidemitt M.R."/>
            <person name="Zhang S.M."/>
            <person name="Mutuku M."/>
            <person name="Mkoji G."/>
            <person name="Steinauer M."/>
            <person name="Loker E.S."/>
        </authorList>
    </citation>
    <scope>NUCLEOTIDE SEQUENCE</scope>
    <source>
        <strain evidence="2">KasaAsao</strain>
        <tissue evidence="2">Whole Snail</tissue>
    </source>
</reference>
<dbReference type="PANTHER" id="PTHR33064">
    <property type="entry name" value="POL PROTEIN"/>
    <property type="match status" value="1"/>
</dbReference>
<dbReference type="InterPro" id="IPR000477">
    <property type="entry name" value="RT_dom"/>
</dbReference>
<dbReference type="Pfam" id="PF00078">
    <property type="entry name" value="RVT_1"/>
    <property type="match status" value="1"/>
</dbReference>
<dbReference type="InterPro" id="IPR051320">
    <property type="entry name" value="Viral_Replic_Matur_Polypro"/>
</dbReference>
<protein>
    <submittedName>
        <fullName evidence="2">Retrovirus-related Pol polyprotein from transposon 297</fullName>
    </submittedName>
</protein>
<dbReference type="InterPro" id="IPR043128">
    <property type="entry name" value="Rev_trsase/Diguanyl_cyclase"/>
</dbReference>
<sequence>MPFGLVTAPAKFSRCMRRLLHGLEEVINYLDDILIFSSNWEAHLETLGKVLSRLERANLTARQTKSMLGFRSLEFMGYELGNGSLKPETGKVSKILNIEVPRTKTQVRAIMGLINYYRRFVPNFAAITAPLSDLTKKGKLNQIVWTDTCQRALESVQAILSSDPILRLPDS</sequence>
<evidence type="ECO:0000313" key="2">
    <source>
        <dbReference type="EMBL" id="KAK0050073.1"/>
    </source>
</evidence>
<dbReference type="AlphaFoldDB" id="A0AAD8F485"/>
<dbReference type="Proteomes" id="UP001233172">
    <property type="component" value="Unassembled WGS sequence"/>
</dbReference>
<dbReference type="EMBL" id="JASAOG010000118">
    <property type="protein sequence ID" value="KAK0050073.1"/>
    <property type="molecule type" value="Genomic_DNA"/>
</dbReference>
<gene>
    <name evidence="2" type="ORF">Bpfe_020454</name>
</gene>
<proteinExistence type="predicted"/>
<dbReference type="FunFam" id="3.30.70.270:FF:000020">
    <property type="entry name" value="Transposon Tf2-6 polyprotein-like Protein"/>
    <property type="match status" value="1"/>
</dbReference>
<dbReference type="FunFam" id="3.30.70.270:FF:000003">
    <property type="entry name" value="Transposon Ty3-G Gag-Pol polyprotein"/>
    <property type="match status" value="1"/>
</dbReference>
<evidence type="ECO:0000313" key="3">
    <source>
        <dbReference type="Proteomes" id="UP001233172"/>
    </source>
</evidence>